<gene>
    <name evidence="1" type="ordered locus">Spirs_1967</name>
</gene>
<dbReference type="OrthoDB" id="1791270at2"/>
<sequence length="396" mass="46408">MIDRALSIIAKLTIGKIYNINKFCYNDEHSIAFHSSSEEQIPFSTRNLGEEIDYTNPIDLRSRMKKEFLRDGESLFKYFVDGSRKTYKLTSIEYEKSIYPIIAGQVGVACCERNKRILKCKRLNRYNVIALPNIAIVSLIDDCKDKRTAIEYLRTQINNSSTLKKQNIVINKVLLYNQDLHLQKDIPYENLGISKIHEFMLDEEKRMINILVNDDGLRYVDNYLIKDGSIEYIDSKNGDFNDFSLLLNNYKRVIGVSKTFNPDFLKDNRKKTQASLIADLPLYHRTPSYKYESKRSKGAKGPVFFITWYIRIREKTYNHNPFDGIVKIEKVVPEDGENYLMDSEEIDMISANIINERLPTTYGIEDRWPNHLYPVHLTERLLKNTFISDDYFMNIF</sequence>
<accession>E1R1E8</accession>
<dbReference type="AlphaFoldDB" id="E1R1E8"/>
<reference evidence="1 2" key="1">
    <citation type="journal article" date="2010" name="Stand. Genomic Sci.">
        <title>Complete genome sequence of Spirochaeta smaragdinae type strain (SEBR 4228).</title>
        <authorList>
            <person name="Mavromatis K."/>
            <person name="Yasawong M."/>
            <person name="Chertkov O."/>
            <person name="Lapidus A."/>
            <person name="Lucas S."/>
            <person name="Nolan M."/>
            <person name="Del Rio T.G."/>
            <person name="Tice H."/>
            <person name="Cheng J.F."/>
            <person name="Pitluck S."/>
            <person name="Liolios K."/>
            <person name="Ivanova N."/>
            <person name="Tapia R."/>
            <person name="Han C."/>
            <person name="Bruce D."/>
            <person name="Goodwin L."/>
            <person name="Pati A."/>
            <person name="Chen A."/>
            <person name="Palaniappan K."/>
            <person name="Land M."/>
            <person name="Hauser L."/>
            <person name="Chang Y.J."/>
            <person name="Jeffries C.D."/>
            <person name="Detter J.C."/>
            <person name="Rohde M."/>
            <person name="Brambilla E."/>
            <person name="Spring S."/>
            <person name="Goker M."/>
            <person name="Sikorski J."/>
            <person name="Woyke T."/>
            <person name="Bristow J."/>
            <person name="Eisen J.A."/>
            <person name="Markowitz V."/>
            <person name="Hugenholtz P."/>
            <person name="Klenk H.P."/>
            <person name="Kyrpides N.C."/>
        </authorList>
    </citation>
    <scope>NUCLEOTIDE SEQUENCE [LARGE SCALE GENOMIC DNA]</scope>
    <source>
        <strain evidence="2">DSM 11293 / JCM 15392 / SEBR 4228</strain>
    </source>
</reference>
<name>E1R1E8_SEDSS</name>
<dbReference type="InterPro" id="IPR012337">
    <property type="entry name" value="RNaseH-like_sf"/>
</dbReference>
<dbReference type="STRING" id="573413.Spirs_1967"/>
<evidence type="ECO:0008006" key="3">
    <source>
        <dbReference type="Google" id="ProtNLM"/>
    </source>
</evidence>
<dbReference type="HOGENOM" id="CLU_715414_0_0_12"/>
<evidence type="ECO:0000313" key="1">
    <source>
        <dbReference type="EMBL" id="ADK81089.1"/>
    </source>
</evidence>
<dbReference type="RefSeq" id="WP_013254553.1">
    <property type="nucleotide sequence ID" value="NC_014364.1"/>
</dbReference>
<dbReference type="KEGG" id="ssm:Spirs_1967"/>
<dbReference type="Proteomes" id="UP000002318">
    <property type="component" value="Chromosome"/>
</dbReference>
<protein>
    <recommendedName>
        <fullName evidence="3">NurA domain-containing protein</fullName>
    </recommendedName>
</protein>
<proteinExistence type="predicted"/>
<organism evidence="1 2">
    <name type="scientific">Sediminispirochaeta smaragdinae (strain DSM 11293 / JCM 15392 / SEBR 4228)</name>
    <name type="common">Spirochaeta smaragdinae</name>
    <dbReference type="NCBI Taxonomy" id="573413"/>
    <lineage>
        <taxon>Bacteria</taxon>
        <taxon>Pseudomonadati</taxon>
        <taxon>Spirochaetota</taxon>
        <taxon>Spirochaetia</taxon>
        <taxon>Spirochaetales</taxon>
        <taxon>Spirochaetaceae</taxon>
        <taxon>Sediminispirochaeta</taxon>
    </lineage>
</organism>
<dbReference type="EMBL" id="CP002116">
    <property type="protein sequence ID" value="ADK81089.1"/>
    <property type="molecule type" value="Genomic_DNA"/>
</dbReference>
<evidence type="ECO:0000313" key="2">
    <source>
        <dbReference type="Proteomes" id="UP000002318"/>
    </source>
</evidence>
<dbReference type="eggNOG" id="COG2380">
    <property type="taxonomic scope" value="Bacteria"/>
</dbReference>
<dbReference type="SUPFAM" id="SSF53098">
    <property type="entry name" value="Ribonuclease H-like"/>
    <property type="match status" value="1"/>
</dbReference>
<keyword evidence="2" id="KW-1185">Reference proteome</keyword>